<dbReference type="EMBL" id="VDMD01000004">
    <property type="protein sequence ID" value="TRM66112.1"/>
    <property type="molecule type" value="Genomic_DNA"/>
</dbReference>
<sequence>MFTATLKAALASIALSALAASATQSVSMKVAGPSDVTDVENLKVTTTITNTGDETLRLFNDPNSPLSTMPANTFAISNSAGAAPKFTGIKAKYSMDTVVEKNLNSFTVLAPGESIDTTHDLSAAYNFTESGADAYTFDAAKTLYHFTDDGSIVPIEATTEAHSAKLEGKLVVPRPAVSKRASYNGCSSSQQSQLVSAASAAQSYAQSAYSYLSSHTSSTTRYTTWFGTYSSSRHSTVLSHYQKISSGDYSSFTYDCTCTESGVYAYVYADDYGTIYLCPVFWQVSTTGTDSKGGTLIHEASHFTANGGTDDIVYGQSSAKSLASSSPAQAIQNADNHEYFAENNPSQS</sequence>
<dbReference type="Pfam" id="PF14521">
    <property type="entry name" value="Aspzincin_M35"/>
    <property type="match status" value="1"/>
</dbReference>
<dbReference type="GO" id="GO:0004222">
    <property type="term" value="F:metalloendopeptidase activity"/>
    <property type="evidence" value="ECO:0007669"/>
    <property type="project" value="InterPro"/>
</dbReference>
<evidence type="ECO:0000256" key="8">
    <source>
        <dbReference type="SAM" id="SignalP"/>
    </source>
</evidence>
<dbReference type="SUPFAM" id="SSF55486">
    <property type="entry name" value="Metalloproteases ('zincins'), catalytic domain"/>
    <property type="match status" value="1"/>
</dbReference>
<feature type="signal peptide" evidence="8">
    <location>
        <begin position="1"/>
        <end position="19"/>
    </location>
</feature>
<dbReference type="GO" id="GO:0006508">
    <property type="term" value="P:proteolysis"/>
    <property type="evidence" value="ECO:0007669"/>
    <property type="project" value="UniProtKB-KW"/>
</dbReference>
<keyword evidence="7" id="KW-0482">Metalloprotease</keyword>
<comment type="similarity">
    <text evidence="2">Belongs to the peptidase M35 family.</text>
</comment>
<feature type="chain" id="PRO_5021852652" description="Lysine-specific metallo-endopeptidase domain-containing protein" evidence="8">
    <location>
        <begin position="20"/>
        <end position="348"/>
    </location>
</feature>
<dbReference type="OrthoDB" id="412874at2759"/>
<dbReference type="PANTHER" id="PTHR37016:SF3">
    <property type="entry name" value="NEUTRAL PROTEASE 2-RELATED"/>
    <property type="match status" value="1"/>
</dbReference>
<keyword evidence="5" id="KW-0378">Hydrolase</keyword>
<dbReference type="Gene3D" id="3.40.390.10">
    <property type="entry name" value="Collagenase (Catalytic Domain)"/>
    <property type="match status" value="1"/>
</dbReference>
<name>A0A550CMU2_9AGAR</name>
<organism evidence="10 11">
    <name type="scientific">Schizophyllum amplum</name>
    <dbReference type="NCBI Taxonomy" id="97359"/>
    <lineage>
        <taxon>Eukaryota</taxon>
        <taxon>Fungi</taxon>
        <taxon>Dikarya</taxon>
        <taxon>Basidiomycota</taxon>
        <taxon>Agaricomycotina</taxon>
        <taxon>Agaricomycetes</taxon>
        <taxon>Agaricomycetidae</taxon>
        <taxon>Agaricales</taxon>
        <taxon>Schizophyllaceae</taxon>
        <taxon>Schizophyllum</taxon>
    </lineage>
</organism>
<evidence type="ECO:0000256" key="4">
    <source>
        <dbReference type="ARBA" id="ARBA00022723"/>
    </source>
</evidence>
<protein>
    <recommendedName>
        <fullName evidence="9">Lysine-specific metallo-endopeptidase domain-containing protein</fullName>
    </recommendedName>
</protein>
<keyword evidence="4" id="KW-0479">Metal-binding</keyword>
<dbReference type="PANTHER" id="PTHR37016">
    <property type="match status" value="1"/>
</dbReference>
<proteinExistence type="inferred from homology"/>
<keyword evidence="6" id="KW-0862">Zinc</keyword>
<comment type="cofactor">
    <cofactor evidence="1">
        <name>Zn(2+)</name>
        <dbReference type="ChEBI" id="CHEBI:29105"/>
    </cofactor>
</comment>
<reference evidence="10 11" key="1">
    <citation type="journal article" date="2019" name="New Phytol.">
        <title>Comparative genomics reveals unique wood-decay strategies and fruiting body development in the Schizophyllaceae.</title>
        <authorList>
            <person name="Almasi E."/>
            <person name="Sahu N."/>
            <person name="Krizsan K."/>
            <person name="Balint B."/>
            <person name="Kovacs G.M."/>
            <person name="Kiss B."/>
            <person name="Cseklye J."/>
            <person name="Drula E."/>
            <person name="Henrissat B."/>
            <person name="Nagy I."/>
            <person name="Chovatia M."/>
            <person name="Adam C."/>
            <person name="LaButti K."/>
            <person name="Lipzen A."/>
            <person name="Riley R."/>
            <person name="Grigoriev I.V."/>
            <person name="Nagy L.G."/>
        </authorList>
    </citation>
    <scope>NUCLEOTIDE SEQUENCE [LARGE SCALE GENOMIC DNA]</scope>
    <source>
        <strain evidence="10 11">NL-1724</strain>
    </source>
</reference>
<dbReference type="AlphaFoldDB" id="A0A550CMU2"/>
<dbReference type="Proteomes" id="UP000320762">
    <property type="component" value="Unassembled WGS sequence"/>
</dbReference>
<evidence type="ECO:0000313" key="10">
    <source>
        <dbReference type="EMBL" id="TRM66112.1"/>
    </source>
</evidence>
<feature type="domain" description="Lysine-specific metallo-endopeptidase" evidence="9">
    <location>
        <begin position="210"/>
        <end position="342"/>
    </location>
</feature>
<evidence type="ECO:0000259" key="9">
    <source>
        <dbReference type="SMART" id="SM01351"/>
    </source>
</evidence>
<dbReference type="InterPro" id="IPR050414">
    <property type="entry name" value="Fungal_M35_metalloproteases"/>
</dbReference>
<dbReference type="Gene3D" id="2.60.40.2970">
    <property type="match status" value="1"/>
</dbReference>
<gene>
    <name evidence="10" type="ORF">BD626DRAFT_398166</name>
</gene>
<dbReference type="InterPro" id="IPR029463">
    <property type="entry name" value="Lys_MEP"/>
</dbReference>
<comment type="caution">
    <text evidence="10">The sequence shown here is derived from an EMBL/GenBank/DDBJ whole genome shotgun (WGS) entry which is preliminary data.</text>
</comment>
<keyword evidence="8" id="KW-0732">Signal</keyword>
<evidence type="ECO:0000256" key="3">
    <source>
        <dbReference type="ARBA" id="ARBA00022670"/>
    </source>
</evidence>
<accession>A0A550CMU2</accession>
<evidence type="ECO:0000256" key="7">
    <source>
        <dbReference type="ARBA" id="ARBA00023049"/>
    </source>
</evidence>
<dbReference type="SMART" id="SM01351">
    <property type="entry name" value="Aspzincin_M35"/>
    <property type="match status" value="1"/>
</dbReference>
<dbReference type="InterPro" id="IPR024079">
    <property type="entry name" value="MetalloPept_cat_dom_sf"/>
</dbReference>
<keyword evidence="11" id="KW-1185">Reference proteome</keyword>
<evidence type="ECO:0000256" key="5">
    <source>
        <dbReference type="ARBA" id="ARBA00022801"/>
    </source>
</evidence>
<evidence type="ECO:0000256" key="2">
    <source>
        <dbReference type="ARBA" id="ARBA00010279"/>
    </source>
</evidence>
<dbReference type="STRING" id="97359.A0A550CMU2"/>
<evidence type="ECO:0000256" key="6">
    <source>
        <dbReference type="ARBA" id="ARBA00022833"/>
    </source>
</evidence>
<evidence type="ECO:0000313" key="11">
    <source>
        <dbReference type="Proteomes" id="UP000320762"/>
    </source>
</evidence>
<dbReference type="GO" id="GO:0046872">
    <property type="term" value="F:metal ion binding"/>
    <property type="evidence" value="ECO:0007669"/>
    <property type="project" value="UniProtKB-KW"/>
</dbReference>
<keyword evidence="3" id="KW-0645">Protease</keyword>
<evidence type="ECO:0000256" key="1">
    <source>
        <dbReference type="ARBA" id="ARBA00001947"/>
    </source>
</evidence>